<organism evidence="10 11">
    <name type="scientific">Candidatus Doudnabacteria bacterium RIFCSPHIGHO2_01_FULL_46_14</name>
    <dbReference type="NCBI Taxonomy" id="1817824"/>
    <lineage>
        <taxon>Bacteria</taxon>
        <taxon>Candidatus Doudnaibacteriota</taxon>
    </lineage>
</organism>
<evidence type="ECO:0000256" key="1">
    <source>
        <dbReference type="ARBA" id="ARBA00001273"/>
    </source>
</evidence>
<evidence type="ECO:0000256" key="7">
    <source>
        <dbReference type="PIRNR" id="PIRNR004532"/>
    </source>
</evidence>
<dbReference type="GO" id="GO:0006071">
    <property type="term" value="P:glycerol metabolic process"/>
    <property type="evidence" value="ECO:0007669"/>
    <property type="project" value="InterPro"/>
</dbReference>
<evidence type="ECO:0000256" key="9">
    <source>
        <dbReference type="SAM" id="MobiDB-lite"/>
    </source>
</evidence>
<feature type="region of interest" description="Disordered" evidence="9">
    <location>
        <begin position="328"/>
        <end position="351"/>
    </location>
</feature>
<gene>
    <name evidence="10" type="ORF">A2751_05150</name>
</gene>
<comment type="catalytic activity">
    <reaction evidence="1">
        <text>beta-D-fructose 1,6-bisphosphate + H2O = beta-D-fructose 6-phosphate + phosphate</text>
        <dbReference type="Rhea" id="RHEA:11064"/>
        <dbReference type="ChEBI" id="CHEBI:15377"/>
        <dbReference type="ChEBI" id="CHEBI:32966"/>
        <dbReference type="ChEBI" id="CHEBI:43474"/>
        <dbReference type="ChEBI" id="CHEBI:57634"/>
        <dbReference type="EC" id="3.1.3.11"/>
    </reaction>
</comment>
<keyword evidence="4" id="KW-0378">Hydrolase</keyword>
<feature type="binding site" evidence="8">
    <location>
        <position position="33"/>
    </location>
    <ligand>
        <name>Mn(2+)</name>
        <dbReference type="ChEBI" id="CHEBI:29035"/>
        <label>1</label>
    </ligand>
</feature>
<evidence type="ECO:0000256" key="4">
    <source>
        <dbReference type="ARBA" id="ARBA00022801"/>
    </source>
</evidence>
<comment type="similarity">
    <text evidence="2 7">Belongs to the FBPase class 2 family.</text>
</comment>
<dbReference type="Proteomes" id="UP000176864">
    <property type="component" value="Unassembled WGS sequence"/>
</dbReference>
<dbReference type="Gene3D" id="3.30.540.10">
    <property type="entry name" value="Fructose-1,6-Bisphosphatase, subunit A, domain 1"/>
    <property type="match status" value="1"/>
</dbReference>
<evidence type="ECO:0000256" key="2">
    <source>
        <dbReference type="ARBA" id="ARBA00008989"/>
    </source>
</evidence>
<dbReference type="PANTHER" id="PTHR30447">
    <property type="entry name" value="FRUCTOSE-1,6-BISPHOSPHATASE CLASS 2"/>
    <property type="match status" value="1"/>
</dbReference>
<dbReference type="EMBL" id="MFEK01000003">
    <property type="protein sequence ID" value="OGE79392.1"/>
    <property type="molecule type" value="Genomic_DNA"/>
</dbReference>
<name>A0A1F5NPC7_9BACT</name>
<dbReference type="InterPro" id="IPR004464">
    <property type="entry name" value="FBPase_class-2/SBPase"/>
</dbReference>
<dbReference type="FunFam" id="3.40.190.90:FF:000001">
    <property type="entry name" value="Fructose-1,6-bisphosphatase"/>
    <property type="match status" value="1"/>
</dbReference>
<feature type="binding site" evidence="8">
    <location>
        <position position="102"/>
    </location>
    <ligand>
        <name>Mn(2+)</name>
        <dbReference type="ChEBI" id="CHEBI:29035"/>
        <label>2</label>
    </ligand>
</feature>
<evidence type="ECO:0000313" key="11">
    <source>
        <dbReference type="Proteomes" id="UP000176864"/>
    </source>
</evidence>
<dbReference type="GO" id="GO:0046872">
    <property type="term" value="F:metal ion binding"/>
    <property type="evidence" value="ECO:0007669"/>
    <property type="project" value="UniProtKB-KW"/>
</dbReference>
<protein>
    <recommendedName>
        <fullName evidence="7">Fructose-1,6-bisphosphatase</fullName>
    </recommendedName>
</protein>
<dbReference type="AlphaFoldDB" id="A0A1F5NPC7"/>
<evidence type="ECO:0000256" key="6">
    <source>
        <dbReference type="ARBA" id="ARBA00023277"/>
    </source>
</evidence>
<dbReference type="Pfam" id="PF03320">
    <property type="entry name" value="FBPase_glpX"/>
    <property type="match status" value="1"/>
</dbReference>
<dbReference type="GO" id="GO:0005829">
    <property type="term" value="C:cytosol"/>
    <property type="evidence" value="ECO:0007669"/>
    <property type="project" value="TreeGrafter"/>
</dbReference>
<evidence type="ECO:0000313" key="10">
    <source>
        <dbReference type="EMBL" id="OGE79392.1"/>
    </source>
</evidence>
<evidence type="ECO:0000256" key="5">
    <source>
        <dbReference type="ARBA" id="ARBA00023211"/>
    </source>
</evidence>
<dbReference type="GO" id="GO:0030388">
    <property type="term" value="P:fructose 1,6-bisphosphate metabolic process"/>
    <property type="evidence" value="ECO:0007669"/>
    <property type="project" value="TreeGrafter"/>
</dbReference>
<keyword evidence="3 8" id="KW-0479">Metal-binding</keyword>
<dbReference type="GO" id="GO:0006094">
    <property type="term" value="P:gluconeogenesis"/>
    <property type="evidence" value="ECO:0007669"/>
    <property type="project" value="InterPro"/>
</dbReference>
<feature type="binding site" evidence="8">
    <location>
        <position position="99"/>
    </location>
    <ligand>
        <name>Mn(2+)</name>
        <dbReference type="ChEBI" id="CHEBI:29035"/>
        <label>2</label>
    </ligand>
</feature>
<dbReference type="PIRSF" id="PIRSF004532">
    <property type="entry name" value="GlpX"/>
    <property type="match status" value="1"/>
</dbReference>
<dbReference type="NCBIfam" id="TIGR00330">
    <property type="entry name" value="glpX"/>
    <property type="match status" value="1"/>
</dbReference>
<evidence type="ECO:0000256" key="3">
    <source>
        <dbReference type="ARBA" id="ARBA00022723"/>
    </source>
</evidence>
<accession>A0A1F5NPC7</accession>
<dbReference type="PANTHER" id="PTHR30447:SF0">
    <property type="entry name" value="FRUCTOSE-1,6-BISPHOSPHATASE 1 CLASS 2-RELATED"/>
    <property type="match status" value="1"/>
</dbReference>
<sequence length="351" mass="37043">MDRNLALEFVRVTEAAAIAAAGWIGRGDKHAADQAAVDEMRARFNQIDFAGTVVIGEGSKDEAPELYTGEKVGLGWNAPFPNPSRGGKGNTIFMDLAVDPLEATDSVAHGRYNAISVIVAGAKDSLLGAPDVYMDKIAAGPRAAKVIDMEASVADNIKNVAKALGKDVKDITVIVLERERHEKLMSEIRKAGARVRTITDGDVAGAIAPSMPDSGIDLLMGIGASTEAVLAAAAIKILGGEILCRFAPKDEKQKKAIEDAGIKDLKKVYSREDLATGDNLTFTATGVIDGPLLRGVQFTDHRITTHSVVMRALSGTVRYITTNHKVHPVRNSLPQGPSGALSAGEISNGVK</sequence>
<keyword evidence="5 8" id="KW-0464">Manganese</keyword>
<feature type="binding site" evidence="8">
    <location>
        <position position="57"/>
    </location>
    <ligand>
        <name>Mn(2+)</name>
        <dbReference type="ChEBI" id="CHEBI:29035"/>
        <label>1</label>
    </ligand>
</feature>
<comment type="cofactor">
    <cofactor evidence="8">
        <name>Mn(2+)</name>
        <dbReference type="ChEBI" id="CHEBI:29035"/>
    </cofactor>
</comment>
<dbReference type="CDD" id="cd01516">
    <property type="entry name" value="FBPase_glpX"/>
    <property type="match status" value="1"/>
</dbReference>
<dbReference type="Gene3D" id="3.40.190.90">
    <property type="match status" value="1"/>
</dbReference>
<comment type="caution">
    <text evidence="10">The sequence shown here is derived from an EMBL/GenBank/DDBJ whole genome shotgun (WGS) entry which is preliminary data.</text>
</comment>
<dbReference type="GO" id="GO:0042132">
    <property type="term" value="F:fructose 1,6-bisphosphate 1-phosphatase activity"/>
    <property type="evidence" value="ECO:0007669"/>
    <property type="project" value="UniProtKB-EC"/>
</dbReference>
<reference evidence="10 11" key="1">
    <citation type="journal article" date="2016" name="Nat. Commun.">
        <title>Thousands of microbial genomes shed light on interconnected biogeochemical processes in an aquifer system.</title>
        <authorList>
            <person name="Anantharaman K."/>
            <person name="Brown C.T."/>
            <person name="Hug L.A."/>
            <person name="Sharon I."/>
            <person name="Castelle C.J."/>
            <person name="Probst A.J."/>
            <person name="Thomas B.C."/>
            <person name="Singh A."/>
            <person name="Wilkins M.J."/>
            <person name="Karaoz U."/>
            <person name="Brodie E.L."/>
            <person name="Williams K.H."/>
            <person name="Hubbard S.S."/>
            <person name="Banfield J.F."/>
        </authorList>
    </citation>
    <scope>NUCLEOTIDE SEQUENCE [LARGE SCALE GENOMIC DNA]</scope>
</reference>
<proteinExistence type="inferred from homology"/>
<dbReference type="SUPFAM" id="SSF56655">
    <property type="entry name" value="Carbohydrate phosphatase"/>
    <property type="match status" value="1"/>
</dbReference>
<dbReference type="STRING" id="1817824.A2751_05150"/>
<keyword evidence="6 7" id="KW-0119">Carbohydrate metabolism</keyword>
<feature type="binding site" evidence="8">
    <location>
        <position position="227"/>
    </location>
    <ligand>
        <name>Mn(2+)</name>
        <dbReference type="ChEBI" id="CHEBI:29035"/>
        <label>2</label>
    </ligand>
</feature>
<evidence type="ECO:0000256" key="8">
    <source>
        <dbReference type="PIRSR" id="PIRSR004532-1"/>
    </source>
</evidence>